<evidence type="ECO:0000259" key="1">
    <source>
        <dbReference type="Pfam" id="PF13460"/>
    </source>
</evidence>
<dbReference type="Proteomes" id="UP001501803">
    <property type="component" value="Unassembled WGS sequence"/>
</dbReference>
<dbReference type="Pfam" id="PF13460">
    <property type="entry name" value="NAD_binding_10"/>
    <property type="match status" value="1"/>
</dbReference>
<dbReference type="EMBL" id="BAABCN010000017">
    <property type="protein sequence ID" value="GAA3895236.1"/>
    <property type="molecule type" value="Genomic_DNA"/>
</dbReference>
<dbReference type="InterPro" id="IPR036291">
    <property type="entry name" value="NAD(P)-bd_dom_sf"/>
</dbReference>
<gene>
    <name evidence="2" type="ORF">GCM10022381_40960</name>
</gene>
<dbReference type="Gene3D" id="3.90.25.10">
    <property type="entry name" value="UDP-galactose 4-epimerase, domain 1"/>
    <property type="match status" value="1"/>
</dbReference>
<protein>
    <submittedName>
        <fullName evidence="2">SDR family oxidoreductase</fullName>
    </submittedName>
</protein>
<evidence type="ECO:0000313" key="2">
    <source>
        <dbReference type="EMBL" id="GAA3895236.1"/>
    </source>
</evidence>
<reference evidence="3" key="1">
    <citation type="journal article" date="2019" name="Int. J. Syst. Evol. Microbiol.">
        <title>The Global Catalogue of Microorganisms (GCM) 10K type strain sequencing project: providing services to taxonomists for standard genome sequencing and annotation.</title>
        <authorList>
            <consortium name="The Broad Institute Genomics Platform"/>
            <consortium name="The Broad Institute Genome Sequencing Center for Infectious Disease"/>
            <person name="Wu L."/>
            <person name="Ma J."/>
        </authorList>
    </citation>
    <scope>NUCLEOTIDE SEQUENCE [LARGE SCALE GENOMIC DNA]</scope>
    <source>
        <strain evidence="3">JCM 17021</strain>
    </source>
</reference>
<dbReference type="PANTHER" id="PTHR43162">
    <property type="match status" value="1"/>
</dbReference>
<dbReference type="InterPro" id="IPR016040">
    <property type="entry name" value="NAD(P)-bd_dom"/>
</dbReference>
<dbReference type="SUPFAM" id="SSF51735">
    <property type="entry name" value="NAD(P)-binding Rossmann-fold domains"/>
    <property type="match status" value="1"/>
</dbReference>
<evidence type="ECO:0000313" key="3">
    <source>
        <dbReference type="Proteomes" id="UP001501803"/>
    </source>
</evidence>
<dbReference type="PANTHER" id="PTHR43162:SF1">
    <property type="entry name" value="PRESTALK A DIFFERENTIATION PROTEIN A"/>
    <property type="match status" value="1"/>
</dbReference>
<dbReference type="CDD" id="cd05269">
    <property type="entry name" value="TMR_SDR_a"/>
    <property type="match status" value="1"/>
</dbReference>
<organism evidence="2 3">
    <name type="scientific">Leifsonia kafniensis</name>
    <dbReference type="NCBI Taxonomy" id="475957"/>
    <lineage>
        <taxon>Bacteria</taxon>
        <taxon>Bacillati</taxon>
        <taxon>Actinomycetota</taxon>
        <taxon>Actinomycetes</taxon>
        <taxon>Micrococcales</taxon>
        <taxon>Microbacteriaceae</taxon>
        <taxon>Leifsonia</taxon>
    </lineage>
</organism>
<keyword evidence="3" id="KW-1185">Reference proteome</keyword>
<sequence>MTTIAVTGSTGHIGGRVASELARQGHRLRLIVRDTARAPRIADAQVAIATYGDGEAVEKALAGVDVVFMVSAHESADRVNEHLTFVAAATRAGVRHIVYTSFVGAGHAAGFTLARDHGATEDAIRDSGLGYTFLRDNFYLDLLPHFADENGVIRGPSGDGVTAAVARADVADAAVAVLEHPEQHSDTIYELTGGEALSLGDVARRASAATGRQFTFINETQDEAYASRAHYGAPAWQVEAWVSTYTAIADGELARITDDVRRLTGHEPRTLEDVLG</sequence>
<dbReference type="RefSeq" id="WP_345069751.1">
    <property type="nucleotide sequence ID" value="NZ_BAABCN010000017.1"/>
</dbReference>
<proteinExistence type="predicted"/>
<feature type="domain" description="NAD(P)-binding" evidence="1">
    <location>
        <begin position="8"/>
        <end position="181"/>
    </location>
</feature>
<dbReference type="Gene3D" id="3.40.50.720">
    <property type="entry name" value="NAD(P)-binding Rossmann-like Domain"/>
    <property type="match status" value="1"/>
</dbReference>
<accession>A0ABP7L5B6</accession>
<comment type="caution">
    <text evidence="2">The sequence shown here is derived from an EMBL/GenBank/DDBJ whole genome shotgun (WGS) entry which is preliminary data.</text>
</comment>
<dbReference type="InterPro" id="IPR051604">
    <property type="entry name" value="Ergot_Alk_Oxidoreductase"/>
</dbReference>
<name>A0ABP7L5B6_9MICO</name>